<gene>
    <name evidence="2" type="ORF">DXU93_14155</name>
</gene>
<evidence type="ECO:0000313" key="3">
    <source>
        <dbReference type="Proteomes" id="UP000257127"/>
    </source>
</evidence>
<dbReference type="OrthoDB" id="1467783at2"/>
<name>A0A3E1EUF7_9FLAO</name>
<accession>A0A3E1EUF7</accession>
<dbReference type="EMBL" id="QURB01000011">
    <property type="protein sequence ID" value="RFC53206.1"/>
    <property type="molecule type" value="Genomic_DNA"/>
</dbReference>
<proteinExistence type="predicted"/>
<dbReference type="Proteomes" id="UP000257127">
    <property type="component" value="Unassembled WGS sequence"/>
</dbReference>
<organism evidence="2 3">
    <name type="scientific">Brumimicrobium aurantiacum</name>
    <dbReference type="NCBI Taxonomy" id="1737063"/>
    <lineage>
        <taxon>Bacteria</taxon>
        <taxon>Pseudomonadati</taxon>
        <taxon>Bacteroidota</taxon>
        <taxon>Flavobacteriia</taxon>
        <taxon>Flavobacteriales</taxon>
        <taxon>Crocinitomicaceae</taxon>
        <taxon>Brumimicrobium</taxon>
    </lineage>
</organism>
<evidence type="ECO:0008006" key="4">
    <source>
        <dbReference type="Google" id="ProtNLM"/>
    </source>
</evidence>
<keyword evidence="1" id="KW-0732">Signal</keyword>
<evidence type="ECO:0000313" key="2">
    <source>
        <dbReference type="EMBL" id="RFC53206.1"/>
    </source>
</evidence>
<dbReference type="RefSeq" id="WP_116881962.1">
    <property type="nucleotide sequence ID" value="NZ_QURB01000011.1"/>
</dbReference>
<keyword evidence="3" id="KW-1185">Reference proteome</keyword>
<protein>
    <recommendedName>
        <fullName evidence="4">DUF4352 domain-containing protein</fullName>
    </recommendedName>
</protein>
<comment type="caution">
    <text evidence="2">The sequence shown here is derived from an EMBL/GenBank/DDBJ whole genome shotgun (WGS) entry which is preliminary data.</text>
</comment>
<dbReference type="AlphaFoldDB" id="A0A3E1EUF7"/>
<sequence length="138" mass="15204">MNKLLTLSIMILFSLGLNAQQPVISDTDGKLQYEAIVKDKKDKKNDVFFKFYEVKVKNISNETVTFTPVLNYINNNGQAVNSSNHDGVKPITLAPGESIGGHQENTPGLYLFKEFMVGNSGKKASDASNSLKSITINY</sequence>
<evidence type="ECO:0000256" key="1">
    <source>
        <dbReference type="SAM" id="SignalP"/>
    </source>
</evidence>
<reference evidence="2 3" key="1">
    <citation type="submission" date="2018-08" db="EMBL/GenBank/DDBJ databases">
        <title>The draft genome squence of Brumimicrobium sp. N62.</title>
        <authorList>
            <person name="Du Z.-J."/>
            <person name="Luo H.-R."/>
        </authorList>
    </citation>
    <scope>NUCLEOTIDE SEQUENCE [LARGE SCALE GENOMIC DNA]</scope>
    <source>
        <strain evidence="2 3">N62</strain>
    </source>
</reference>
<feature type="chain" id="PRO_5017754116" description="DUF4352 domain-containing protein" evidence="1">
    <location>
        <begin position="20"/>
        <end position="138"/>
    </location>
</feature>
<feature type="signal peptide" evidence="1">
    <location>
        <begin position="1"/>
        <end position="19"/>
    </location>
</feature>